<sequence length="109" mass="12497">MPPTVNNRTITVLPRVIRLIGISRRQDCAWLNTHRDTLSRMLDLKEIHDAVRHLRQVANSPRNWENCEGSALPENPVGAVERMLPNSRNNRCSTDRHPAGLIVRWQVST</sequence>
<evidence type="ECO:0000313" key="2">
    <source>
        <dbReference type="Proteomes" id="UP000315017"/>
    </source>
</evidence>
<gene>
    <name evidence="1" type="ORF">ETAA8_17560</name>
</gene>
<protein>
    <submittedName>
        <fullName evidence="1">Uncharacterized protein</fullName>
    </submittedName>
</protein>
<dbReference type="KEGG" id="aagg:ETAA8_17560"/>
<evidence type="ECO:0000313" key="1">
    <source>
        <dbReference type="EMBL" id="QDU26675.1"/>
    </source>
</evidence>
<organism evidence="1 2">
    <name type="scientific">Anatilimnocola aggregata</name>
    <dbReference type="NCBI Taxonomy" id="2528021"/>
    <lineage>
        <taxon>Bacteria</taxon>
        <taxon>Pseudomonadati</taxon>
        <taxon>Planctomycetota</taxon>
        <taxon>Planctomycetia</taxon>
        <taxon>Pirellulales</taxon>
        <taxon>Pirellulaceae</taxon>
        <taxon>Anatilimnocola</taxon>
    </lineage>
</organism>
<dbReference type="EMBL" id="CP036274">
    <property type="protein sequence ID" value="QDU26675.1"/>
    <property type="molecule type" value="Genomic_DNA"/>
</dbReference>
<dbReference type="Proteomes" id="UP000315017">
    <property type="component" value="Chromosome"/>
</dbReference>
<dbReference type="AlphaFoldDB" id="A0A517Y8X6"/>
<name>A0A517Y8X6_9BACT</name>
<reference evidence="1 2" key="1">
    <citation type="submission" date="2019-02" db="EMBL/GenBank/DDBJ databases">
        <title>Deep-cultivation of Planctomycetes and their phenomic and genomic characterization uncovers novel biology.</title>
        <authorList>
            <person name="Wiegand S."/>
            <person name="Jogler M."/>
            <person name="Boedeker C."/>
            <person name="Pinto D."/>
            <person name="Vollmers J."/>
            <person name="Rivas-Marin E."/>
            <person name="Kohn T."/>
            <person name="Peeters S.H."/>
            <person name="Heuer A."/>
            <person name="Rast P."/>
            <person name="Oberbeckmann S."/>
            <person name="Bunk B."/>
            <person name="Jeske O."/>
            <person name="Meyerdierks A."/>
            <person name="Storesund J.E."/>
            <person name="Kallscheuer N."/>
            <person name="Luecker S."/>
            <person name="Lage O.M."/>
            <person name="Pohl T."/>
            <person name="Merkel B.J."/>
            <person name="Hornburger P."/>
            <person name="Mueller R.-W."/>
            <person name="Bruemmer F."/>
            <person name="Labrenz M."/>
            <person name="Spormann A.M."/>
            <person name="Op den Camp H."/>
            <person name="Overmann J."/>
            <person name="Amann R."/>
            <person name="Jetten M.S.M."/>
            <person name="Mascher T."/>
            <person name="Medema M.H."/>
            <person name="Devos D.P."/>
            <person name="Kaster A.-K."/>
            <person name="Ovreas L."/>
            <person name="Rohde M."/>
            <person name="Galperin M.Y."/>
            <person name="Jogler C."/>
        </authorList>
    </citation>
    <scope>NUCLEOTIDE SEQUENCE [LARGE SCALE GENOMIC DNA]</scope>
    <source>
        <strain evidence="1 2">ETA_A8</strain>
    </source>
</reference>
<keyword evidence="2" id="KW-1185">Reference proteome</keyword>
<proteinExistence type="predicted"/>
<accession>A0A517Y8X6</accession>